<keyword evidence="1" id="KW-1133">Transmembrane helix</keyword>
<sequence>MPSYSAATILLFGITSFAAGATSLIWPAPTLAALDLPTSALPAARGNSLAAIAMGIYYTLGAYQNNRAFFLATVPMRLLTTAVFWGQNWRAAALWEGIGALLTGLALGYEHVAAQPGSPKGKKT</sequence>
<reference evidence="2" key="1">
    <citation type="journal article" date="2023" name="Mol. Phylogenet. Evol.">
        <title>Genome-scale phylogeny and comparative genomics of the fungal order Sordariales.</title>
        <authorList>
            <person name="Hensen N."/>
            <person name="Bonometti L."/>
            <person name="Westerberg I."/>
            <person name="Brannstrom I.O."/>
            <person name="Guillou S."/>
            <person name="Cros-Aarteil S."/>
            <person name="Calhoun S."/>
            <person name="Haridas S."/>
            <person name="Kuo A."/>
            <person name="Mondo S."/>
            <person name="Pangilinan J."/>
            <person name="Riley R."/>
            <person name="LaButti K."/>
            <person name="Andreopoulos B."/>
            <person name="Lipzen A."/>
            <person name="Chen C."/>
            <person name="Yan M."/>
            <person name="Daum C."/>
            <person name="Ng V."/>
            <person name="Clum A."/>
            <person name="Steindorff A."/>
            <person name="Ohm R.A."/>
            <person name="Martin F."/>
            <person name="Silar P."/>
            <person name="Natvig D.O."/>
            <person name="Lalanne C."/>
            <person name="Gautier V."/>
            <person name="Ament-Velasquez S.L."/>
            <person name="Kruys A."/>
            <person name="Hutchinson M.I."/>
            <person name="Powell A.J."/>
            <person name="Barry K."/>
            <person name="Miller A.N."/>
            <person name="Grigoriev I.V."/>
            <person name="Debuchy R."/>
            <person name="Gladieux P."/>
            <person name="Hiltunen Thoren M."/>
            <person name="Johannesson H."/>
        </authorList>
    </citation>
    <scope>NUCLEOTIDE SEQUENCE</scope>
    <source>
        <strain evidence="2">CBS 958.72</strain>
    </source>
</reference>
<dbReference type="AlphaFoldDB" id="A0AAE0JTH2"/>
<proteinExistence type="predicted"/>
<evidence type="ECO:0000256" key="1">
    <source>
        <dbReference type="SAM" id="Phobius"/>
    </source>
</evidence>
<evidence type="ECO:0000313" key="3">
    <source>
        <dbReference type="Proteomes" id="UP001287356"/>
    </source>
</evidence>
<comment type="caution">
    <text evidence="2">The sequence shown here is derived from an EMBL/GenBank/DDBJ whole genome shotgun (WGS) entry which is preliminary data.</text>
</comment>
<gene>
    <name evidence="2" type="ORF">B0T24DRAFT_642878</name>
</gene>
<keyword evidence="3" id="KW-1185">Reference proteome</keyword>
<feature type="transmembrane region" description="Helical" evidence="1">
    <location>
        <begin position="42"/>
        <end position="61"/>
    </location>
</feature>
<keyword evidence="1" id="KW-0472">Membrane</keyword>
<dbReference type="EMBL" id="JAULSN010000012">
    <property type="protein sequence ID" value="KAK3361275.1"/>
    <property type="molecule type" value="Genomic_DNA"/>
</dbReference>
<name>A0AAE0JTH2_9PEZI</name>
<organism evidence="2 3">
    <name type="scientific">Lasiosphaeria ovina</name>
    <dbReference type="NCBI Taxonomy" id="92902"/>
    <lineage>
        <taxon>Eukaryota</taxon>
        <taxon>Fungi</taxon>
        <taxon>Dikarya</taxon>
        <taxon>Ascomycota</taxon>
        <taxon>Pezizomycotina</taxon>
        <taxon>Sordariomycetes</taxon>
        <taxon>Sordariomycetidae</taxon>
        <taxon>Sordariales</taxon>
        <taxon>Lasiosphaeriaceae</taxon>
        <taxon>Lasiosphaeria</taxon>
    </lineage>
</organism>
<evidence type="ECO:0000313" key="2">
    <source>
        <dbReference type="EMBL" id="KAK3361275.1"/>
    </source>
</evidence>
<feature type="transmembrane region" description="Helical" evidence="1">
    <location>
        <begin position="92"/>
        <end position="113"/>
    </location>
</feature>
<reference evidence="2" key="2">
    <citation type="submission" date="2023-06" db="EMBL/GenBank/DDBJ databases">
        <authorList>
            <consortium name="Lawrence Berkeley National Laboratory"/>
            <person name="Haridas S."/>
            <person name="Hensen N."/>
            <person name="Bonometti L."/>
            <person name="Westerberg I."/>
            <person name="Brannstrom I.O."/>
            <person name="Guillou S."/>
            <person name="Cros-Aarteil S."/>
            <person name="Calhoun S."/>
            <person name="Kuo A."/>
            <person name="Mondo S."/>
            <person name="Pangilinan J."/>
            <person name="Riley R."/>
            <person name="Labutti K."/>
            <person name="Andreopoulos B."/>
            <person name="Lipzen A."/>
            <person name="Chen C."/>
            <person name="Yanf M."/>
            <person name="Daum C."/>
            <person name="Ng V."/>
            <person name="Clum A."/>
            <person name="Steindorff A."/>
            <person name="Ohm R."/>
            <person name="Martin F."/>
            <person name="Silar P."/>
            <person name="Natvig D."/>
            <person name="Lalanne C."/>
            <person name="Gautier V."/>
            <person name="Ament-Velasquez S.L."/>
            <person name="Kruys A."/>
            <person name="Hutchinson M.I."/>
            <person name="Powell A.J."/>
            <person name="Barry K."/>
            <person name="Miller A.N."/>
            <person name="Grigoriev I.V."/>
            <person name="Debuchy R."/>
            <person name="Gladieux P."/>
            <person name="Thoren M.H."/>
            <person name="Johannesson H."/>
        </authorList>
    </citation>
    <scope>NUCLEOTIDE SEQUENCE</scope>
    <source>
        <strain evidence="2">CBS 958.72</strain>
    </source>
</reference>
<accession>A0AAE0JTH2</accession>
<protein>
    <submittedName>
        <fullName evidence="2">Uncharacterized protein</fullName>
    </submittedName>
</protein>
<dbReference type="Proteomes" id="UP001287356">
    <property type="component" value="Unassembled WGS sequence"/>
</dbReference>
<keyword evidence="1" id="KW-0812">Transmembrane</keyword>